<dbReference type="EMBL" id="JACVVK020000190">
    <property type="protein sequence ID" value="KAK7485712.1"/>
    <property type="molecule type" value="Genomic_DNA"/>
</dbReference>
<sequence length="385" mass="41951">MGLLGLKVTLALFVLALTEGKDLHQYRSLPSAGCDNGEAVIALFAACGVDSLIDAGYTMPPTSPTKEAAVQFLKSYCGEVLPSTKECFAQNTSACNSEYLQQLVDSTGFHCQPGGTEPNSVLMYLLDRLGSITVPYGECSYHIPENCYDDAALESDIDADTLPSYTLEQLAARAQNFVRSLVECAIGWHKSRADTCPNWRSTALVSMAPNALPSFLGVQFPFTQEQMAELLEECFAQNTSACNSEYLQQLVDSTGIQCQPGGTEPNSVLMYVLDRLESITVPSEECSHRIPQYCYDDASAESGMYAETLSSYTAEQVAPRAQNYLASVVECAIGWYKSRADRCPDWRSTILFFLAPNALPSFLGGQFPFTEAEMAELLEVSISGN</sequence>
<evidence type="ECO:0000313" key="3">
    <source>
        <dbReference type="Proteomes" id="UP001519460"/>
    </source>
</evidence>
<keyword evidence="1" id="KW-0732">Signal</keyword>
<feature type="chain" id="PRO_5044750100" description="Secreted protein" evidence="1">
    <location>
        <begin position="21"/>
        <end position="385"/>
    </location>
</feature>
<protein>
    <recommendedName>
        <fullName evidence="4">Secreted protein</fullName>
    </recommendedName>
</protein>
<evidence type="ECO:0000256" key="1">
    <source>
        <dbReference type="SAM" id="SignalP"/>
    </source>
</evidence>
<keyword evidence="3" id="KW-1185">Reference proteome</keyword>
<dbReference type="AlphaFoldDB" id="A0ABD0KF83"/>
<evidence type="ECO:0000313" key="2">
    <source>
        <dbReference type="EMBL" id="KAK7485712.1"/>
    </source>
</evidence>
<comment type="caution">
    <text evidence="2">The sequence shown here is derived from an EMBL/GenBank/DDBJ whole genome shotgun (WGS) entry which is preliminary data.</text>
</comment>
<proteinExistence type="predicted"/>
<organism evidence="2 3">
    <name type="scientific">Batillaria attramentaria</name>
    <dbReference type="NCBI Taxonomy" id="370345"/>
    <lineage>
        <taxon>Eukaryota</taxon>
        <taxon>Metazoa</taxon>
        <taxon>Spiralia</taxon>
        <taxon>Lophotrochozoa</taxon>
        <taxon>Mollusca</taxon>
        <taxon>Gastropoda</taxon>
        <taxon>Caenogastropoda</taxon>
        <taxon>Sorbeoconcha</taxon>
        <taxon>Cerithioidea</taxon>
        <taxon>Batillariidae</taxon>
        <taxon>Batillaria</taxon>
    </lineage>
</organism>
<dbReference type="Proteomes" id="UP001519460">
    <property type="component" value="Unassembled WGS sequence"/>
</dbReference>
<gene>
    <name evidence="2" type="ORF">BaRGS_00023013</name>
</gene>
<evidence type="ECO:0008006" key="4">
    <source>
        <dbReference type="Google" id="ProtNLM"/>
    </source>
</evidence>
<name>A0ABD0KF83_9CAEN</name>
<reference evidence="2 3" key="1">
    <citation type="journal article" date="2023" name="Sci. Data">
        <title>Genome assembly of the Korean intertidal mud-creeper Batillaria attramentaria.</title>
        <authorList>
            <person name="Patra A.K."/>
            <person name="Ho P.T."/>
            <person name="Jun S."/>
            <person name="Lee S.J."/>
            <person name="Kim Y."/>
            <person name="Won Y.J."/>
        </authorList>
    </citation>
    <scope>NUCLEOTIDE SEQUENCE [LARGE SCALE GENOMIC DNA]</scope>
    <source>
        <strain evidence="2">Wonlab-2016</strain>
    </source>
</reference>
<accession>A0ABD0KF83</accession>
<feature type="signal peptide" evidence="1">
    <location>
        <begin position="1"/>
        <end position="20"/>
    </location>
</feature>